<gene>
    <name evidence="1" type="ORF">EVAR_31257_1</name>
</gene>
<reference evidence="1 2" key="1">
    <citation type="journal article" date="2019" name="Commun. Biol.">
        <title>The bagworm genome reveals a unique fibroin gene that provides high tensile strength.</title>
        <authorList>
            <person name="Kono N."/>
            <person name="Nakamura H."/>
            <person name="Ohtoshi R."/>
            <person name="Tomita M."/>
            <person name="Numata K."/>
            <person name="Arakawa K."/>
        </authorList>
    </citation>
    <scope>NUCLEOTIDE SEQUENCE [LARGE SCALE GENOMIC DNA]</scope>
</reference>
<accession>A0A4C1W1D3</accession>
<keyword evidence="2" id="KW-1185">Reference proteome</keyword>
<dbReference type="AlphaFoldDB" id="A0A4C1W1D3"/>
<evidence type="ECO:0000313" key="2">
    <source>
        <dbReference type="Proteomes" id="UP000299102"/>
    </source>
</evidence>
<proteinExistence type="predicted"/>
<name>A0A4C1W1D3_EUMVA</name>
<evidence type="ECO:0000313" key="1">
    <source>
        <dbReference type="EMBL" id="GBP44362.1"/>
    </source>
</evidence>
<dbReference type="Proteomes" id="UP000299102">
    <property type="component" value="Unassembled WGS sequence"/>
</dbReference>
<organism evidence="1 2">
    <name type="scientific">Eumeta variegata</name>
    <name type="common">Bagworm moth</name>
    <name type="synonym">Eumeta japonica</name>
    <dbReference type="NCBI Taxonomy" id="151549"/>
    <lineage>
        <taxon>Eukaryota</taxon>
        <taxon>Metazoa</taxon>
        <taxon>Ecdysozoa</taxon>
        <taxon>Arthropoda</taxon>
        <taxon>Hexapoda</taxon>
        <taxon>Insecta</taxon>
        <taxon>Pterygota</taxon>
        <taxon>Neoptera</taxon>
        <taxon>Endopterygota</taxon>
        <taxon>Lepidoptera</taxon>
        <taxon>Glossata</taxon>
        <taxon>Ditrysia</taxon>
        <taxon>Tineoidea</taxon>
        <taxon>Psychidae</taxon>
        <taxon>Oiketicinae</taxon>
        <taxon>Eumeta</taxon>
    </lineage>
</organism>
<dbReference type="EMBL" id="BGZK01000451">
    <property type="protein sequence ID" value="GBP44362.1"/>
    <property type="molecule type" value="Genomic_DNA"/>
</dbReference>
<protein>
    <submittedName>
        <fullName evidence="1">Uncharacterized protein</fullName>
    </submittedName>
</protein>
<comment type="caution">
    <text evidence="1">The sequence shown here is derived from an EMBL/GenBank/DDBJ whole genome shotgun (WGS) entry which is preliminary data.</text>
</comment>
<sequence>MKKGLVQNYLSQSLDDFEILITISELKQFLRIQKYLSDAAYSLKGLLEIPLLVLILENFIHFALGPGKLIILVRWGFDYKTIRPSEPFFSSIRLRGSDFNPTSLAHWRGSDDWGLELVIIKFENIFSCFLWVAVVVEPFHHMSTSVTQLLHFDLSQKAEKRYRGGAPKLPESGRHSQYK</sequence>